<organism evidence="2 3">
    <name type="scientific">Bombella mellum</name>
    <dbReference type="NCBI Taxonomy" id="2039288"/>
    <lineage>
        <taxon>Bacteria</taxon>
        <taxon>Pseudomonadati</taxon>
        <taxon>Pseudomonadota</taxon>
        <taxon>Alphaproteobacteria</taxon>
        <taxon>Acetobacterales</taxon>
        <taxon>Acetobacteraceae</taxon>
        <taxon>Bombella</taxon>
    </lineage>
</organism>
<dbReference type="SMART" id="SM01040">
    <property type="entry name" value="Bro-N"/>
    <property type="match status" value="1"/>
</dbReference>
<reference evidence="2 3" key="1">
    <citation type="submission" date="2017-10" db="EMBL/GenBank/DDBJ databases">
        <authorList>
            <person name="Jakob F."/>
        </authorList>
    </citation>
    <scope>NUCLEOTIDE SEQUENCE [LARGE SCALE GENOMIC DNA]</scope>
    <source>
        <strain evidence="2 3">TMW 2.1889</strain>
    </source>
</reference>
<evidence type="ECO:0000313" key="3">
    <source>
        <dbReference type="Proteomes" id="UP000765338"/>
    </source>
</evidence>
<dbReference type="PROSITE" id="PS51750">
    <property type="entry name" value="BRO_N"/>
    <property type="match status" value="1"/>
</dbReference>
<evidence type="ECO:0000259" key="1">
    <source>
        <dbReference type="PROSITE" id="PS51750"/>
    </source>
</evidence>
<feature type="domain" description="Bro-N" evidence="1">
    <location>
        <begin position="1"/>
        <end position="105"/>
    </location>
</feature>
<evidence type="ECO:0000313" key="2">
    <source>
        <dbReference type="EMBL" id="MBA5726893.1"/>
    </source>
</evidence>
<accession>A0ABR5ZRM2</accession>
<keyword evidence="3" id="KW-1185">Reference proteome</keyword>
<dbReference type="EMBL" id="PDLY01000001">
    <property type="protein sequence ID" value="MBA5726893.1"/>
    <property type="molecule type" value="Genomic_DNA"/>
</dbReference>
<comment type="caution">
    <text evidence="2">The sequence shown here is derived from an EMBL/GenBank/DDBJ whole genome shotgun (WGS) entry which is preliminary data.</text>
</comment>
<dbReference type="Pfam" id="PF02498">
    <property type="entry name" value="Bro-N"/>
    <property type="match status" value="1"/>
</dbReference>
<dbReference type="Proteomes" id="UP000765338">
    <property type="component" value="Unassembled WGS sequence"/>
</dbReference>
<gene>
    <name evidence="2" type="ORF">CPA56_02645</name>
</gene>
<sequence>MSNIIPFSFEGHEVRVIEQNNEPWWMLADVCAVLDISHTPTAAKRLDDDEKSTVVINNSGNLNADRTIINESGLWSLVLTSRKPEAKRFKKWLTSEVIPTIRKTGGYAIAGTSLSADTRKVLGGMIKSISRAQMREELAEMESRITNLVVTHQAGTAAVTDKTAKEWCEEYGLTQKGRNGPRRKIGNALSALAKQQGIICHRCARTGTWLYPAELARPYMNGIGRHIIKLHNDAVLNGQPDLGLENKRQRA</sequence>
<dbReference type="InterPro" id="IPR003497">
    <property type="entry name" value="BRO_N_domain"/>
</dbReference>
<dbReference type="PANTHER" id="PTHR36180">
    <property type="entry name" value="DNA-BINDING PROTEIN-RELATED-RELATED"/>
    <property type="match status" value="1"/>
</dbReference>
<dbReference type="RefSeq" id="WP_182040463.1">
    <property type="nucleotide sequence ID" value="NZ_PDLY01000001.1"/>
</dbReference>
<proteinExistence type="predicted"/>
<dbReference type="PANTHER" id="PTHR36180:SF2">
    <property type="entry name" value="BRO FAMILY PROTEIN"/>
    <property type="match status" value="1"/>
</dbReference>
<protein>
    <submittedName>
        <fullName evidence="2">Phage repressor protein/antirepressor Ant</fullName>
    </submittedName>
</protein>
<name>A0ABR5ZRM2_9PROT</name>